<dbReference type="Pfam" id="PF00175">
    <property type="entry name" value="NAD_binding_1"/>
    <property type="match status" value="1"/>
</dbReference>
<dbReference type="InterPro" id="IPR017938">
    <property type="entry name" value="Riboflavin_synthase-like_b-brl"/>
</dbReference>
<dbReference type="PANTHER" id="PTHR47354:SF5">
    <property type="entry name" value="PROTEIN RFBI"/>
    <property type="match status" value="1"/>
</dbReference>
<dbReference type="InterPro" id="IPR017927">
    <property type="entry name" value="FAD-bd_FR_type"/>
</dbReference>
<dbReference type="PROSITE" id="PS51384">
    <property type="entry name" value="FAD_FR"/>
    <property type="match status" value="1"/>
</dbReference>
<dbReference type="PANTHER" id="PTHR47354">
    <property type="entry name" value="NADH OXIDOREDUCTASE HCR"/>
    <property type="match status" value="1"/>
</dbReference>
<protein>
    <submittedName>
        <fullName evidence="2">Ferredoxin--NAD(P)(+) reductase CarAd</fullName>
        <ecNumber evidence="2">1.18.1.2</ecNumber>
    </submittedName>
</protein>
<proteinExistence type="predicted"/>
<dbReference type="AlphaFoldDB" id="A0A1E2RV34"/>
<dbReference type="SUPFAM" id="SSF52343">
    <property type="entry name" value="Ferredoxin reductase-like, C-terminal NADP-linked domain"/>
    <property type="match status" value="1"/>
</dbReference>
<dbReference type="InterPro" id="IPR039261">
    <property type="entry name" value="FNR_nucleotide-bd"/>
</dbReference>
<dbReference type="SUPFAM" id="SSF63380">
    <property type="entry name" value="Riboflavin synthase domain-like"/>
    <property type="match status" value="1"/>
</dbReference>
<dbReference type="CDD" id="cd06190">
    <property type="entry name" value="T4MO_e_transfer_like"/>
    <property type="match status" value="1"/>
</dbReference>
<accession>A0A1E2RV34</accession>
<keyword evidence="2" id="KW-0560">Oxidoreductase</keyword>
<comment type="caution">
    <text evidence="2">The sequence shown here is derived from an EMBL/GenBank/DDBJ whole genome shotgun (WGS) entry which is preliminary data.</text>
</comment>
<dbReference type="EC" id="1.18.1.2" evidence="2"/>
<dbReference type="InterPro" id="IPR008333">
    <property type="entry name" value="Cbr1-like_FAD-bd_dom"/>
</dbReference>
<sequence length="298" mass="32566">MSGEVENCWADAPAAAKLKAEKGDILMCQTRALSDCLLRVPAVVEPQPDPKKIPASRTGTLYNLQRLTRDVISFDVELTEPMDFDAGQFATISLPGLEGARAYSMVNYDREASILKFVVKQKPEGGFSDWLFGTSEASVPVQLFGPLGRATFHPEEDKNIVMIAGGSGIAGMMSILERASQTNYFRDHRGYVFFGVRTLEDIFYLEDFVRHVKVAGDNLSVTLAISDSEVADGPHPEQSCVNLASGWVHEVAGAAMAGHYDNILAYVAGPPPMVDGAIRTLMVQGRLNPQFIRYDKFG</sequence>
<dbReference type="InterPro" id="IPR001433">
    <property type="entry name" value="OxRdtase_FAD/NAD-bd"/>
</dbReference>
<evidence type="ECO:0000313" key="3">
    <source>
        <dbReference type="Proteomes" id="UP000095087"/>
    </source>
</evidence>
<feature type="domain" description="FAD-binding FR-type" evidence="1">
    <location>
        <begin position="54"/>
        <end position="153"/>
    </location>
</feature>
<dbReference type="Pfam" id="PF00970">
    <property type="entry name" value="FAD_binding_6"/>
    <property type="match status" value="1"/>
</dbReference>
<dbReference type="PRINTS" id="PR00410">
    <property type="entry name" value="PHEHYDRXLASE"/>
</dbReference>
<dbReference type="Gene3D" id="2.40.30.10">
    <property type="entry name" value="Translation factors"/>
    <property type="match status" value="1"/>
</dbReference>
<evidence type="ECO:0000313" key="2">
    <source>
        <dbReference type="EMBL" id="ODA65909.1"/>
    </source>
</evidence>
<organism evidence="2 3">
    <name type="scientific">Methyloligella halotolerans</name>
    <dbReference type="NCBI Taxonomy" id="1177755"/>
    <lineage>
        <taxon>Bacteria</taxon>
        <taxon>Pseudomonadati</taxon>
        <taxon>Pseudomonadota</taxon>
        <taxon>Alphaproteobacteria</taxon>
        <taxon>Hyphomicrobiales</taxon>
        <taxon>Hyphomicrobiaceae</taxon>
        <taxon>Methyloligella</taxon>
    </lineage>
</organism>
<name>A0A1E2RV34_9HYPH</name>
<dbReference type="Proteomes" id="UP000095087">
    <property type="component" value="Unassembled WGS sequence"/>
</dbReference>
<evidence type="ECO:0000259" key="1">
    <source>
        <dbReference type="PROSITE" id="PS51384"/>
    </source>
</evidence>
<dbReference type="EMBL" id="MASI01000015">
    <property type="protein sequence ID" value="ODA65909.1"/>
    <property type="molecule type" value="Genomic_DNA"/>
</dbReference>
<dbReference type="STRING" id="1177755.A7A08_03202"/>
<gene>
    <name evidence="2" type="ORF">A7A08_03202</name>
</gene>
<dbReference type="Gene3D" id="3.40.50.80">
    <property type="entry name" value="Nucleotide-binding domain of ferredoxin-NADP reductase (FNR) module"/>
    <property type="match status" value="1"/>
</dbReference>
<reference evidence="2 3" key="1">
    <citation type="submission" date="2016-07" db="EMBL/GenBank/DDBJ databases">
        <title>Draft genome sequence of Methyloligella halotolerans C2T (VKM B-2706T=CCUG 61687T=DSM 25045T), a halotolerant polyhydroxybutyrate accumulating methylotroph.</title>
        <authorList>
            <person name="Vasilenko O.V."/>
            <person name="Doronina N.V."/>
            <person name="Poroshina M.N."/>
            <person name="Tarlachkov S.V."/>
            <person name="Trotsenko Y.A."/>
        </authorList>
    </citation>
    <scope>NUCLEOTIDE SEQUENCE [LARGE SCALE GENOMIC DNA]</scope>
    <source>
        <strain evidence="2 3">VKM B-2706</strain>
    </source>
</reference>
<keyword evidence="3" id="KW-1185">Reference proteome</keyword>
<dbReference type="InterPro" id="IPR050415">
    <property type="entry name" value="MRET"/>
</dbReference>
<dbReference type="GO" id="GO:0004324">
    <property type="term" value="F:ferredoxin-NADP+ reductase activity"/>
    <property type="evidence" value="ECO:0007669"/>
    <property type="project" value="UniProtKB-EC"/>
</dbReference>